<reference evidence="4" key="2">
    <citation type="submission" date="2010-05" db="EMBL/GenBank/DDBJ databases">
        <title>The genome sequence of Magnaporthe poae strain ATCC 64411.</title>
        <authorList>
            <person name="Ma L.-J."/>
            <person name="Dead R."/>
            <person name="Young S."/>
            <person name="Zeng Q."/>
            <person name="Koehrsen M."/>
            <person name="Alvarado L."/>
            <person name="Berlin A."/>
            <person name="Chapman S.B."/>
            <person name="Chen Z."/>
            <person name="Freedman E."/>
            <person name="Gellesch M."/>
            <person name="Goldberg J."/>
            <person name="Griggs A."/>
            <person name="Gujja S."/>
            <person name="Heilman E.R."/>
            <person name="Heiman D."/>
            <person name="Hepburn T."/>
            <person name="Howarth C."/>
            <person name="Jen D."/>
            <person name="Larson L."/>
            <person name="Mehta T."/>
            <person name="Neiman D."/>
            <person name="Pearson M."/>
            <person name="Roberts A."/>
            <person name="Saif S."/>
            <person name="Shea T."/>
            <person name="Shenoy N."/>
            <person name="Sisk P."/>
            <person name="Stolte C."/>
            <person name="Sykes S."/>
            <person name="Walk T."/>
            <person name="White J."/>
            <person name="Yandava C."/>
            <person name="Haas B."/>
            <person name="Nusbaum C."/>
            <person name="Birren B."/>
        </authorList>
    </citation>
    <scope>NUCLEOTIDE SEQUENCE [LARGE SCALE GENOMIC DNA]</scope>
    <source>
        <strain evidence="4">ATCC 64411 / 73-15</strain>
    </source>
</reference>
<gene>
    <name evidence="2" type="ORF">MAPG_04475</name>
</gene>
<dbReference type="EnsemblFungi" id="MAPG_04475T0">
    <property type="protein sequence ID" value="MAPG_04475T0"/>
    <property type="gene ID" value="MAPG_04475"/>
</dbReference>
<evidence type="ECO:0000313" key="2">
    <source>
        <dbReference type="EMBL" id="KLU85451.1"/>
    </source>
</evidence>
<reference evidence="2" key="1">
    <citation type="submission" date="2010-05" db="EMBL/GenBank/DDBJ databases">
        <title>The Genome Sequence of Magnaporthe poae strain ATCC 64411.</title>
        <authorList>
            <consortium name="The Broad Institute Genome Sequencing Platform"/>
            <consortium name="Broad Institute Genome Sequencing Center for Infectious Disease"/>
            <person name="Ma L.-J."/>
            <person name="Dead R."/>
            <person name="Young S."/>
            <person name="Zeng Q."/>
            <person name="Koehrsen M."/>
            <person name="Alvarado L."/>
            <person name="Berlin A."/>
            <person name="Chapman S.B."/>
            <person name="Chen Z."/>
            <person name="Freedman E."/>
            <person name="Gellesch M."/>
            <person name="Goldberg J."/>
            <person name="Griggs A."/>
            <person name="Gujja S."/>
            <person name="Heilman E.R."/>
            <person name="Heiman D."/>
            <person name="Hepburn T."/>
            <person name="Howarth C."/>
            <person name="Jen D."/>
            <person name="Larson L."/>
            <person name="Mehta T."/>
            <person name="Neiman D."/>
            <person name="Pearson M."/>
            <person name="Roberts A."/>
            <person name="Saif S."/>
            <person name="Shea T."/>
            <person name="Shenoy N."/>
            <person name="Sisk P."/>
            <person name="Stolte C."/>
            <person name="Sykes S."/>
            <person name="Walk T."/>
            <person name="White J."/>
            <person name="Yandava C."/>
            <person name="Haas B."/>
            <person name="Nusbaum C."/>
            <person name="Birren B."/>
        </authorList>
    </citation>
    <scope>NUCLEOTIDE SEQUENCE</scope>
    <source>
        <strain evidence="2">ATCC 64411</strain>
    </source>
</reference>
<keyword evidence="1" id="KW-0732">Signal</keyword>
<name>A0A0C4DWU4_MAGP6</name>
<evidence type="ECO:0000256" key="1">
    <source>
        <dbReference type="SAM" id="SignalP"/>
    </source>
</evidence>
<dbReference type="EMBL" id="ADBL01001056">
    <property type="status" value="NOT_ANNOTATED_CDS"/>
    <property type="molecule type" value="Genomic_DNA"/>
</dbReference>
<sequence>MKTGTVLTAALLAGAEAMKVPYGPRDMKRRENLAASLRAVEALMTVKVSELRPKKEAQFEANRLAGLYDTDRYQIQGSTTCSDGTAGEYHAATST</sequence>
<organism evidence="3 4">
    <name type="scientific">Magnaporthiopsis poae (strain ATCC 64411 / 73-15)</name>
    <name type="common">Kentucky bluegrass fungus</name>
    <name type="synonym">Magnaporthe poae</name>
    <dbReference type="NCBI Taxonomy" id="644358"/>
    <lineage>
        <taxon>Eukaryota</taxon>
        <taxon>Fungi</taxon>
        <taxon>Dikarya</taxon>
        <taxon>Ascomycota</taxon>
        <taxon>Pezizomycotina</taxon>
        <taxon>Sordariomycetes</taxon>
        <taxon>Sordariomycetidae</taxon>
        <taxon>Magnaporthales</taxon>
        <taxon>Magnaporthaceae</taxon>
        <taxon>Magnaporthiopsis</taxon>
    </lineage>
</organism>
<protein>
    <submittedName>
        <fullName evidence="2 3">Uncharacterized protein</fullName>
    </submittedName>
</protein>
<dbReference type="VEuPathDB" id="FungiDB:MAPG_04475"/>
<reference evidence="3" key="5">
    <citation type="submission" date="2015-06" db="UniProtKB">
        <authorList>
            <consortium name="EnsemblFungi"/>
        </authorList>
    </citation>
    <scope>IDENTIFICATION</scope>
    <source>
        <strain evidence="3">ATCC 64411</strain>
    </source>
</reference>
<dbReference type="Proteomes" id="UP000011715">
    <property type="component" value="Unassembled WGS sequence"/>
</dbReference>
<evidence type="ECO:0000313" key="4">
    <source>
        <dbReference type="Proteomes" id="UP000011715"/>
    </source>
</evidence>
<dbReference type="EMBL" id="GL876968">
    <property type="protein sequence ID" value="KLU85451.1"/>
    <property type="molecule type" value="Genomic_DNA"/>
</dbReference>
<keyword evidence="4" id="KW-1185">Reference proteome</keyword>
<proteinExistence type="predicted"/>
<feature type="chain" id="PRO_5009385411" evidence="1">
    <location>
        <begin position="18"/>
        <end position="95"/>
    </location>
</feature>
<reference evidence="3" key="4">
    <citation type="journal article" date="2015" name="G3 (Bethesda)">
        <title>Genome sequences of three phytopathogenic species of the Magnaporthaceae family of fungi.</title>
        <authorList>
            <person name="Okagaki L.H."/>
            <person name="Nunes C.C."/>
            <person name="Sailsbery J."/>
            <person name="Clay B."/>
            <person name="Brown D."/>
            <person name="John T."/>
            <person name="Oh Y."/>
            <person name="Young N."/>
            <person name="Fitzgerald M."/>
            <person name="Haas B.J."/>
            <person name="Zeng Q."/>
            <person name="Young S."/>
            <person name="Adiconis X."/>
            <person name="Fan L."/>
            <person name="Levin J.Z."/>
            <person name="Mitchell T.K."/>
            <person name="Okubara P.A."/>
            <person name="Farman M.L."/>
            <person name="Kohn L.M."/>
            <person name="Birren B."/>
            <person name="Ma L.-J."/>
            <person name="Dean R.A."/>
        </authorList>
    </citation>
    <scope>NUCLEOTIDE SEQUENCE</scope>
    <source>
        <strain evidence="3">ATCC 64411 / 73-15</strain>
    </source>
</reference>
<dbReference type="AlphaFoldDB" id="A0A0C4DWU4"/>
<accession>A0A0C4DWU4</accession>
<reference evidence="2" key="3">
    <citation type="submission" date="2011-03" db="EMBL/GenBank/DDBJ databases">
        <title>Annotation of Magnaporthe poae ATCC 64411.</title>
        <authorList>
            <person name="Ma L.-J."/>
            <person name="Dead R."/>
            <person name="Young S.K."/>
            <person name="Zeng Q."/>
            <person name="Gargeya S."/>
            <person name="Fitzgerald M."/>
            <person name="Haas B."/>
            <person name="Abouelleil A."/>
            <person name="Alvarado L."/>
            <person name="Arachchi H.M."/>
            <person name="Berlin A."/>
            <person name="Brown A."/>
            <person name="Chapman S.B."/>
            <person name="Chen Z."/>
            <person name="Dunbar C."/>
            <person name="Freedman E."/>
            <person name="Gearin G."/>
            <person name="Gellesch M."/>
            <person name="Goldberg J."/>
            <person name="Griggs A."/>
            <person name="Gujja S."/>
            <person name="Heiman D."/>
            <person name="Howarth C."/>
            <person name="Larson L."/>
            <person name="Lui A."/>
            <person name="MacDonald P.J.P."/>
            <person name="Mehta T."/>
            <person name="Montmayeur A."/>
            <person name="Murphy C."/>
            <person name="Neiman D."/>
            <person name="Pearson M."/>
            <person name="Priest M."/>
            <person name="Roberts A."/>
            <person name="Saif S."/>
            <person name="Shea T."/>
            <person name="Shenoy N."/>
            <person name="Sisk P."/>
            <person name="Stolte C."/>
            <person name="Sykes S."/>
            <person name="Yandava C."/>
            <person name="Wortman J."/>
            <person name="Nusbaum C."/>
            <person name="Birren B."/>
        </authorList>
    </citation>
    <scope>NUCLEOTIDE SEQUENCE</scope>
    <source>
        <strain evidence="2">ATCC 64411</strain>
    </source>
</reference>
<evidence type="ECO:0000313" key="3">
    <source>
        <dbReference type="EnsemblFungi" id="MAPG_04475T0"/>
    </source>
</evidence>
<feature type="signal peptide" evidence="1">
    <location>
        <begin position="1"/>
        <end position="17"/>
    </location>
</feature>